<dbReference type="InterPro" id="IPR010982">
    <property type="entry name" value="Lambda_DNA-bd_dom_sf"/>
</dbReference>
<dbReference type="EMBL" id="CP121687">
    <property type="protein sequence ID" value="WZL70667.1"/>
    <property type="molecule type" value="Genomic_DNA"/>
</dbReference>
<dbReference type="InterPro" id="IPR001387">
    <property type="entry name" value="Cro/C1-type_HTH"/>
</dbReference>
<evidence type="ECO:0000313" key="4">
    <source>
        <dbReference type="Proteomes" id="UP001486565"/>
    </source>
</evidence>
<organism evidence="3 4">
    <name type="scientific">Defluviitalea saccharophila</name>
    <dbReference type="NCBI Taxonomy" id="879970"/>
    <lineage>
        <taxon>Bacteria</taxon>
        <taxon>Bacillati</taxon>
        <taxon>Bacillota</taxon>
        <taxon>Clostridia</taxon>
        <taxon>Lachnospirales</taxon>
        <taxon>Defluviitaleaceae</taxon>
        <taxon>Defluviitalea</taxon>
    </lineage>
</organism>
<dbReference type="Proteomes" id="UP001486565">
    <property type="component" value="Chromosome"/>
</dbReference>
<evidence type="ECO:0000259" key="2">
    <source>
        <dbReference type="PROSITE" id="PS50943"/>
    </source>
</evidence>
<dbReference type="RefSeq" id="WP_341877628.1">
    <property type="nucleotide sequence ID" value="NZ_CP121687.1"/>
</dbReference>
<accession>A0ABZ2Y9I5</accession>
<proteinExistence type="predicted"/>
<dbReference type="CDD" id="cd00093">
    <property type="entry name" value="HTH_XRE"/>
    <property type="match status" value="1"/>
</dbReference>
<dbReference type="PROSITE" id="PS50943">
    <property type="entry name" value="HTH_CROC1"/>
    <property type="match status" value="1"/>
</dbReference>
<gene>
    <name evidence="3" type="ORF">QBE51_03810</name>
</gene>
<dbReference type="SUPFAM" id="SSF47413">
    <property type="entry name" value="lambda repressor-like DNA-binding domains"/>
    <property type="match status" value="1"/>
</dbReference>
<name>A0ABZ2Y9I5_9FIRM</name>
<reference evidence="3 4" key="1">
    <citation type="submission" date="2023-03" db="EMBL/GenBank/DDBJ databases">
        <title>Novel Species.</title>
        <authorList>
            <person name="Ma S."/>
        </authorList>
    </citation>
    <scope>NUCLEOTIDE SEQUENCE [LARGE SCALE GENOMIC DNA]</scope>
    <source>
        <strain evidence="3 4">LIND6LT2</strain>
    </source>
</reference>
<evidence type="ECO:0000256" key="1">
    <source>
        <dbReference type="ARBA" id="ARBA00023125"/>
    </source>
</evidence>
<dbReference type="SMART" id="SM00530">
    <property type="entry name" value="HTH_XRE"/>
    <property type="match status" value="1"/>
</dbReference>
<keyword evidence="4" id="KW-1185">Reference proteome</keyword>
<evidence type="ECO:0000313" key="3">
    <source>
        <dbReference type="EMBL" id="WZL70667.1"/>
    </source>
</evidence>
<dbReference type="PANTHER" id="PTHR46558">
    <property type="entry name" value="TRACRIPTIONAL REGULATORY PROTEIN-RELATED-RELATED"/>
    <property type="match status" value="1"/>
</dbReference>
<protein>
    <submittedName>
        <fullName evidence="3">Helix-turn-helix transcriptional regulator</fullName>
    </submittedName>
</protein>
<dbReference type="Gene3D" id="1.10.260.40">
    <property type="entry name" value="lambda repressor-like DNA-binding domains"/>
    <property type="match status" value="1"/>
</dbReference>
<sequence length="64" mass="7627">MRNNLITFRKQQGYTQDEFANILNVSSSYYQKIENGTRNPSYNFIKNFKEAFKSADVDMIFFNQ</sequence>
<keyword evidence="1" id="KW-0238">DNA-binding</keyword>
<feature type="domain" description="HTH cro/C1-type" evidence="2">
    <location>
        <begin position="5"/>
        <end position="60"/>
    </location>
</feature>
<dbReference type="Pfam" id="PF01381">
    <property type="entry name" value="HTH_3"/>
    <property type="match status" value="1"/>
</dbReference>
<dbReference type="PANTHER" id="PTHR46558:SF4">
    <property type="entry name" value="DNA-BIDING PHAGE PROTEIN"/>
    <property type="match status" value="1"/>
</dbReference>